<comment type="caution">
    <text evidence="1">The sequence shown here is derived from an EMBL/GenBank/DDBJ whole genome shotgun (WGS) entry which is preliminary data.</text>
</comment>
<dbReference type="Proteomes" id="UP000190648">
    <property type="component" value="Unassembled WGS sequence"/>
</dbReference>
<name>A0A1V4KVL7_PATFA</name>
<organism evidence="1 2">
    <name type="scientific">Patagioenas fasciata monilis</name>
    <dbReference type="NCBI Taxonomy" id="372326"/>
    <lineage>
        <taxon>Eukaryota</taxon>
        <taxon>Metazoa</taxon>
        <taxon>Chordata</taxon>
        <taxon>Craniata</taxon>
        <taxon>Vertebrata</taxon>
        <taxon>Euteleostomi</taxon>
        <taxon>Archelosauria</taxon>
        <taxon>Archosauria</taxon>
        <taxon>Dinosauria</taxon>
        <taxon>Saurischia</taxon>
        <taxon>Theropoda</taxon>
        <taxon>Coelurosauria</taxon>
        <taxon>Aves</taxon>
        <taxon>Neognathae</taxon>
        <taxon>Neoaves</taxon>
        <taxon>Columbimorphae</taxon>
        <taxon>Columbiformes</taxon>
        <taxon>Columbidae</taxon>
        <taxon>Patagioenas</taxon>
    </lineage>
</organism>
<dbReference type="AlphaFoldDB" id="A0A1V4KVL7"/>
<evidence type="ECO:0000313" key="2">
    <source>
        <dbReference type="Proteomes" id="UP000190648"/>
    </source>
</evidence>
<proteinExistence type="predicted"/>
<accession>A0A1V4KVL7</accession>
<evidence type="ECO:0000313" key="1">
    <source>
        <dbReference type="EMBL" id="OPJ88482.1"/>
    </source>
</evidence>
<gene>
    <name evidence="1" type="ORF">AV530_003035</name>
</gene>
<reference evidence="1 2" key="1">
    <citation type="submission" date="2016-02" db="EMBL/GenBank/DDBJ databases">
        <title>Band-tailed pigeon sequencing and assembly.</title>
        <authorList>
            <person name="Soares A.E."/>
            <person name="Novak B.J."/>
            <person name="Rice E.S."/>
            <person name="O'Connell B."/>
            <person name="Chang D."/>
            <person name="Weber S."/>
            <person name="Shapiro B."/>
        </authorList>
    </citation>
    <scope>NUCLEOTIDE SEQUENCE [LARGE SCALE GENOMIC DNA]</scope>
    <source>
        <strain evidence="1">BTP2013</strain>
        <tissue evidence="1">Blood</tissue>
    </source>
</reference>
<dbReference type="EMBL" id="LSYS01001520">
    <property type="protein sequence ID" value="OPJ88482.1"/>
    <property type="molecule type" value="Genomic_DNA"/>
</dbReference>
<sequence length="107" mass="12061">MNETLLLISARASVPTHSGDKEEIRSLFGEGGFPAERFQRCPFQRAQSSLLSPVFQFRHQPEGRGNWPRSPTGCMRAPLEHQDWQGSAAVHQQGLPFYPRNAAKQRS</sequence>
<keyword evidence="2" id="KW-1185">Reference proteome</keyword>
<protein>
    <submittedName>
        <fullName evidence="1">Uncharacterized protein</fullName>
    </submittedName>
</protein>